<dbReference type="InterPro" id="IPR009057">
    <property type="entry name" value="Homeodomain-like_sf"/>
</dbReference>
<gene>
    <name evidence="7" type="ORF">JOE68_000619</name>
</gene>
<evidence type="ECO:0000256" key="2">
    <source>
        <dbReference type="ARBA" id="ARBA00023015"/>
    </source>
</evidence>
<evidence type="ECO:0000256" key="4">
    <source>
        <dbReference type="ARBA" id="ARBA00023163"/>
    </source>
</evidence>
<sequence>MPRTEAQYEAMRADTRRRIEIAAVRLFARQGFAATSVRDIAREAGISTGLMYRHYQTKQDLFGDLVARAADGLGALARRFRDDVPPAALIREFTREFVHDVLAGDGFVEFFLIMNQSFTMAEPPAQVRALRARHVTMMRSAVGLIGRGQRLGQFDQGDAAELASCYFAALGGLAMMSFTLGDRFVAPNPAMLTNFLIKEGTGAGDPTGR</sequence>
<dbReference type="PANTHER" id="PTHR30055">
    <property type="entry name" value="HTH-TYPE TRANSCRIPTIONAL REGULATOR RUTR"/>
    <property type="match status" value="1"/>
</dbReference>
<keyword evidence="1" id="KW-0678">Repressor</keyword>
<evidence type="ECO:0000313" key="8">
    <source>
        <dbReference type="Proteomes" id="UP001195724"/>
    </source>
</evidence>
<dbReference type="Gene3D" id="1.10.357.10">
    <property type="entry name" value="Tetracycline Repressor, domain 2"/>
    <property type="match status" value="1"/>
</dbReference>
<dbReference type="InterPro" id="IPR050109">
    <property type="entry name" value="HTH-type_TetR-like_transc_reg"/>
</dbReference>
<dbReference type="InterPro" id="IPR036271">
    <property type="entry name" value="Tet_transcr_reg_TetR-rel_C_sf"/>
</dbReference>
<comment type="caution">
    <text evidence="7">The sequence shown here is derived from an EMBL/GenBank/DDBJ whole genome shotgun (WGS) entry which is preliminary data.</text>
</comment>
<feature type="DNA-binding region" description="H-T-H motif" evidence="5">
    <location>
        <begin position="36"/>
        <end position="55"/>
    </location>
</feature>
<dbReference type="Pfam" id="PF00440">
    <property type="entry name" value="TetR_N"/>
    <property type="match status" value="1"/>
</dbReference>
<name>A0ABS2S0K1_9PSEU</name>
<keyword evidence="2" id="KW-0805">Transcription regulation</keyword>
<evidence type="ECO:0000256" key="3">
    <source>
        <dbReference type="ARBA" id="ARBA00023125"/>
    </source>
</evidence>
<dbReference type="EMBL" id="JAFBCL010000001">
    <property type="protein sequence ID" value="MBM7809754.1"/>
    <property type="molecule type" value="Genomic_DNA"/>
</dbReference>
<dbReference type="Proteomes" id="UP001195724">
    <property type="component" value="Unassembled WGS sequence"/>
</dbReference>
<reference evidence="7 8" key="1">
    <citation type="submission" date="2021-01" db="EMBL/GenBank/DDBJ databases">
        <title>Sequencing the genomes of 1000 actinobacteria strains.</title>
        <authorList>
            <person name="Klenk H.-P."/>
        </authorList>
    </citation>
    <scope>NUCLEOTIDE SEQUENCE [LARGE SCALE GENOMIC DNA]</scope>
    <source>
        <strain evidence="7 8">DSM 44581</strain>
    </source>
</reference>
<evidence type="ECO:0000313" key="7">
    <source>
        <dbReference type="EMBL" id="MBM7809754.1"/>
    </source>
</evidence>
<accession>A0ABS2S0K1</accession>
<proteinExistence type="predicted"/>
<keyword evidence="4" id="KW-0804">Transcription</keyword>
<evidence type="ECO:0000256" key="1">
    <source>
        <dbReference type="ARBA" id="ARBA00022491"/>
    </source>
</evidence>
<dbReference type="SUPFAM" id="SSF48498">
    <property type="entry name" value="Tetracyclin repressor-like, C-terminal domain"/>
    <property type="match status" value="1"/>
</dbReference>
<dbReference type="RefSeq" id="WP_204840821.1">
    <property type="nucleotide sequence ID" value="NZ_JAFBCL010000001.1"/>
</dbReference>
<protein>
    <submittedName>
        <fullName evidence="7">AcrR family transcriptional regulator</fullName>
    </submittedName>
</protein>
<dbReference type="SUPFAM" id="SSF46689">
    <property type="entry name" value="Homeodomain-like"/>
    <property type="match status" value="1"/>
</dbReference>
<evidence type="ECO:0000256" key="5">
    <source>
        <dbReference type="PROSITE-ProRule" id="PRU00335"/>
    </source>
</evidence>
<keyword evidence="8" id="KW-1185">Reference proteome</keyword>
<dbReference type="PROSITE" id="PS50977">
    <property type="entry name" value="HTH_TETR_2"/>
    <property type="match status" value="1"/>
</dbReference>
<evidence type="ECO:0000259" key="6">
    <source>
        <dbReference type="PROSITE" id="PS50977"/>
    </source>
</evidence>
<keyword evidence="3 5" id="KW-0238">DNA-binding</keyword>
<feature type="domain" description="HTH tetR-type" evidence="6">
    <location>
        <begin position="13"/>
        <end position="73"/>
    </location>
</feature>
<dbReference type="PANTHER" id="PTHR30055:SF175">
    <property type="entry name" value="HTH-TYPE TRANSCRIPTIONAL REPRESSOR KSTR2"/>
    <property type="match status" value="1"/>
</dbReference>
<dbReference type="PRINTS" id="PR00455">
    <property type="entry name" value="HTHTETR"/>
</dbReference>
<dbReference type="InterPro" id="IPR001647">
    <property type="entry name" value="HTH_TetR"/>
</dbReference>
<organism evidence="7 8">
    <name type="scientific">Saccharothrix algeriensis</name>
    <dbReference type="NCBI Taxonomy" id="173560"/>
    <lineage>
        <taxon>Bacteria</taxon>
        <taxon>Bacillati</taxon>
        <taxon>Actinomycetota</taxon>
        <taxon>Actinomycetes</taxon>
        <taxon>Pseudonocardiales</taxon>
        <taxon>Pseudonocardiaceae</taxon>
        <taxon>Saccharothrix</taxon>
    </lineage>
</organism>